<evidence type="ECO:0000256" key="1">
    <source>
        <dbReference type="ARBA" id="ARBA00022692"/>
    </source>
</evidence>
<accession>A0A7C5I4W3</accession>
<evidence type="ECO:0000256" key="3">
    <source>
        <dbReference type="ARBA" id="ARBA00023136"/>
    </source>
</evidence>
<dbReference type="Proteomes" id="UP000886014">
    <property type="component" value="Unassembled WGS sequence"/>
</dbReference>
<feature type="transmembrane region" description="Helical" evidence="4">
    <location>
        <begin position="114"/>
        <end position="134"/>
    </location>
</feature>
<dbReference type="PANTHER" id="PTHR48090">
    <property type="entry name" value="UNDECAPRENYL-PHOSPHATE 4-DEOXY-4-FORMAMIDO-L-ARABINOSE TRANSFERASE-RELATED"/>
    <property type="match status" value="1"/>
</dbReference>
<dbReference type="EMBL" id="DRTV01000214">
    <property type="protein sequence ID" value="HHF58382.1"/>
    <property type="molecule type" value="Genomic_DNA"/>
</dbReference>
<sequence>MNSIKVMKREILELLPHRKGWHRYIIPLAHEYGYRMAEVQVRLYPRMRGKSKFKGLWRVIVGVTDLIAVKFQLSFIKSPMLFFGTLSLISFVLGIITFLIALILRFMGHGYRPILYVVMTFVIGSLIFLTMGSLGEMIAGLRDRPSDDEKFKVEDKIEE</sequence>
<evidence type="ECO:0000313" key="5">
    <source>
        <dbReference type="EMBL" id="HHF58382.1"/>
    </source>
</evidence>
<feature type="transmembrane region" description="Helical" evidence="4">
    <location>
        <begin position="81"/>
        <end position="102"/>
    </location>
</feature>
<name>A0A7C5I4W3_UNCW3</name>
<evidence type="ECO:0008006" key="6">
    <source>
        <dbReference type="Google" id="ProtNLM"/>
    </source>
</evidence>
<evidence type="ECO:0000256" key="4">
    <source>
        <dbReference type="SAM" id="Phobius"/>
    </source>
</evidence>
<gene>
    <name evidence="5" type="ORF">ENL41_03045</name>
</gene>
<dbReference type="AlphaFoldDB" id="A0A7C5I4W3"/>
<dbReference type="PANTHER" id="PTHR48090:SF3">
    <property type="entry name" value="UNDECAPRENYL-PHOSPHATE 4-DEOXY-4-FORMAMIDO-L-ARABINOSE TRANSFERASE"/>
    <property type="match status" value="1"/>
</dbReference>
<protein>
    <recommendedName>
        <fullName evidence="6">Glycosyltransferase</fullName>
    </recommendedName>
</protein>
<evidence type="ECO:0000256" key="2">
    <source>
        <dbReference type="ARBA" id="ARBA00022989"/>
    </source>
</evidence>
<dbReference type="GO" id="GO:0099621">
    <property type="term" value="F:undecaprenyl-phosphate 4-deoxy-4-formamido-L-arabinose transferase activity"/>
    <property type="evidence" value="ECO:0007669"/>
    <property type="project" value="TreeGrafter"/>
</dbReference>
<dbReference type="InterPro" id="IPR050256">
    <property type="entry name" value="Glycosyltransferase_2"/>
</dbReference>
<keyword evidence="2 4" id="KW-1133">Transmembrane helix</keyword>
<proteinExistence type="predicted"/>
<dbReference type="GO" id="GO:0005886">
    <property type="term" value="C:plasma membrane"/>
    <property type="evidence" value="ECO:0007669"/>
    <property type="project" value="TreeGrafter"/>
</dbReference>
<comment type="caution">
    <text evidence="5">The sequence shown here is derived from an EMBL/GenBank/DDBJ whole genome shotgun (WGS) entry which is preliminary data.</text>
</comment>
<organism evidence="5">
    <name type="scientific">candidate division WOR-3 bacterium</name>
    <dbReference type="NCBI Taxonomy" id="2052148"/>
    <lineage>
        <taxon>Bacteria</taxon>
        <taxon>Bacteria division WOR-3</taxon>
    </lineage>
</organism>
<keyword evidence="1 4" id="KW-0812">Transmembrane</keyword>
<keyword evidence="3 4" id="KW-0472">Membrane</keyword>
<reference evidence="5" key="1">
    <citation type="journal article" date="2020" name="mSystems">
        <title>Genome- and Community-Level Interaction Insights into Carbon Utilization and Element Cycling Functions of Hydrothermarchaeota in Hydrothermal Sediment.</title>
        <authorList>
            <person name="Zhou Z."/>
            <person name="Liu Y."/>
            <person name="Xu W."/>
            <person name="Pan J."/>
            <person name="Luo Z.H."/>
            <person name="Li M."/>
        </authorList>
    </citation>
    <scope>NUCLEOTIDE SEQUENCE [LARGE SCALE GENOMIC DNA]</scope>
    <source>
        <strain evidence="5">HyVt-94</strain>
    </source>
</reference>